<comment type="caution">
    <text evidence="1">The sequence shown here is derived from an EMBL/GenBank/DDBJ whole genome shotgun (WGS) entry which is preliminary data.</text>
</comment>
<gene>
    <name evidence="1" type="ORF">HY768_10280</name>
</gene>
<evidence type="ECO:0000313" key="1">
    <source>
        <dbReference type="EMBL" id="MBI4727583.1"/>
    </source>
</evidence>
<dbReference type="EMBL" id="JACQXR010000138">
    <property type="protein sequence ID" value="MBI4727583.1"/>
    <property type="molecule type" value="Genomic_DNA"/>
</dbReference>
<dbReference type="Proteomes" id="UP000736328">
    <property type="component" value="Unassembled WGS sequence"/>
</dbReference>
<proteinExistence type="predicted"/>
<reference evidence="1" key="1">
    <citation type="submission" date="2020-07" db="EMBL/GenBank/DDBJ databases">
        <title>Huge and variable diversity of episymbiotic CPR bacteria and DPANN archaea in groundwater ecosystems.</title>
        <authorList>
            <person name="He C.Y."/>
            <person name="Keren R."/>
            <person name="Whittaker M."/>
            <person name="Farag I.F."/>
            <person name="Doudna J."/>
            <person name="Cate J.H.D."/>
            <person name="Banfield J.F."/>
        </authorList>
    </citation>
    <scope>NUCLEOTIDE SEQUENCE</scope>
    <source>
        <strain evidence="1">NC_groundwater_1520_Pr4_B-0.1um_53_5</strain>
    </source>
</reference>
<organism evidence="1 2">
    <name type="scientific">candidate division TA06 bacterium</name>
    <dbReference type="NCBI Taxonomy" id="2250710"/>
    <lineage>
        <taxon>Bacteria</taxon>
        <taxon>Bacteria division TA06</taxon>
    </lineage>
</organism>
<protein>
    <submittedName>
        <fullName evidence="1">Uncharacterized protein</fullName>
    </submittedName>
</protein>
<name>A0A933IFQ3_UNCT6</name>
<accession>A0A933IFQ3</accession>
<evidence type="ECO:0000313" key="2">
    <source>
        <dbReference type="Proteomes" id="UP000736328"/>
    </source>
</evidence>
<dbReference type="AlphaFoldDB" id="A0A933IFQ3"/>
<sequence>MKSSEQKGGAGPALKGKDLITQAPDIAKIAAVTVHDFG</sequence>